<evidence type="ECO:0000256" key="1">
    <source>
        <dbReference type="ARBA" id="ARBA00004397"/>
    </source>
</evidence>
<evidence type="ECO:0000313" key="16">
    <source>
        <dbReference type="EnsemblMetazoa" id="G1854.1:cds"/>
    </source>
</evidence>
<dbReference type="GO" id="GO:1902533">
    <property type="term" value="P:positive regulation of intracellular signal transduction"/>
    <property type="evidence" value="ECO:0007669"/>
    <property type="project" value="UniProtKB-ARBA"/>
</dbReference>
<dbReference type="PANTHER" id="PTHR13832:SF533">
    <property type="entry name" value="TGF-BETA-ACTIVATED KINASE 1 AND MAP3K7-BINDING PROTEIN 1"/>
    <property type="match status" value="1"/>
</dbReference>
<keyword evidence="4" id="KW-0597">Phosphoprotein</keyword>
<feature type="region of interest" description="Disordered" evidence="14">
    <location>
        <begin position="442"/>
        <end position="498"/>
    </location>
</feature>
<dbReference type="FunFam" id="3.60.40.10:FF:000014">
    <property type="entry name" value="TGF-beta-activated kinase 1 and MAP3K7-binding protein 1-like"/>
    <property type="match status" value="1"/>
</dbReference>
<evidence type="ECO:0000256" key="8">
    <source>
        <dbReference type="ARBA" id="ARBA00023180"/>
    </source>
</evidence>
<evidence type="ECO:0000256" key="9">
    <source>
        <dbReference type="ARBA" id="ARBA00057862"/>
    </source>
</evidence>
<dbReference type="GO" id="GO:0007165">
    <property type="term" value="P:signal transduction"/>
    <property type="evidence" value="ECO:0007669"/>
    <property type="project" value="UniProtKB-ARBA"/>
</dbReference>
<comment type="subunit">
    <text evidence="10">Interacts with XIAP and BIRC7. Interacts with TRAF6 and MAP3K7; during IL-1 signaling. Identified in the TRIKA2 complex composed of MAP3K7, TAB1 and TAB2. Interacts with TRAF6 and MAPK14; these interactions allow MAPK14 autophosphorylation. Interacts with STING1; interaction takes place following cGAMP activation and promotes TAB1 recruitment to the endoplasmic reticulum, triggering MAP3K7/TAK1 activation and STING1 phosphorylation.</text>
</comment>
<dbReference type="Proteomes" id="UP000005408">
    <property type="component" value="Unassembled WGS sequence"/>
</dbReference>
<dbReference type="InterPro" id="IPR015655">
    <property type="entry name" value="PP2C"/>
</dbReference>
<keyword evidence="5" id="KW-0256">Endoplasmic reticulum</keyword>
<evidence type="ECO:0000256" key="11">
    <source>
        <dbReference type="ARBA" id="ARBA00074232"/>
    </source>
</evidence>
<dbReference type="GeneID" id="105348086"/>
<comment type="subcellular location">
    <subcellularLocation>
        <location evidence="2">Cytoplasm</location>
        <location evidence="2">Cytosol</location>
    </subcellularLocation>
    <subcellularLocation>
        <location evidence="1">Endoplasmic reticulum membrane</location>
        <topology evidence="1">Peripheral membrane protein</topology>
        <orientation evidence="1">Cytoplasmic side</orientation>
    </subcellularLocation>
</comment>
<dbReference type="SMART" id="SM00332">
    <property type="entry name" value="PP2Cc"/>
    <property type="match status" value="1"/>
</dbReference>
<evidence type="ECO:0000313" key="17">
    <source>
        <dbReference type="Proteomes" id="UP000005408"/>
    </source>
</evidence>
<evidence type="ECO:0000256" key="10">
    <source>
        <dbReference type="ARBA" id="ARBA00062935"/>
    </source>
</evidence>
<dbReference type="GO" id="GO:0004722">
    <property type="term" value="F:protein serine/threonine phosphatase activity"/>
    <property type="evidence" value="ECO:0007669"/>
    <property type="project" value="InterPro"/>
</dbReference>
<evidence type="ECO:0000259" key="15">
    <source>
        <dbReference type="PROSITE" id="PS51746"/>
    </source>
</evidence>
<evidence type="ECO:0000256" key="7">
    <source>
        <dbReference type="ARBA" id="ARBA00023136"/>
    </source>
</evidence>
<dbReference type="EnsemblMetazoa" id="G1854.1">
    <property type="protein sequence ID" value="G1854.1:cds"/>
    <property type="gene ID" value="G1854"/>
</dbReference>
<keyword evidence="7" id="KW-0472">Membrane</keyword>
<dbReference type="InterPro" id="IPR001932">
    <property type="entry name" value="PPM-type_phosphatase-like_dom"/>
</dbReference>
<dbReference type="SUPFAM" id="SSF81606">
    <property type="entry name" value="PP2C-like"/>
    <property type="match status" value="1"/>
</dbReference>
<feature type="region of interest" description="Disordered" evidence="14">
    <location>
        <begin position="540"/>
        <end position="565"/>
    </location>
</feature>
<dbReference type="KEGG" id="crg:105348086"/>
<evidence type="ECO:0000256" key="14">
    <source>
        <dbReference type="SAM" id="MobiDB-lite"/>
    </source>
</evidence>
<protein>
    <recommendedName>
        <fullName evidence="11">TGF-beta-activated kinase 1 and MAP3K7-binding protein 1</fullName>
    </recommendedName>
    <alternativeName>
        <fullName evidence="12">Mitogen-activated protein kinase kinase kinase 7-interacting protein 1</fullName>
    </alternativeName>
    <alternativeName>
        <fullName evidence="13">TGF-beta-activated kinase 1-binding protein 1</fullName>
    </alternativeName>
</protein>
<accession>A0A8W8JCR3</accession>
<feature type="compositionally biased region" description="Low complexity" evidence="14">
    <location>
        <begin position="482"/>
        <end position="493"/>
    </location>
</feature>
<feature type="compositionally biased region" description="Polar residues" evidence="14">
    <location>
        <begin position="467"/>
        <end position="481"/>
    </location>
</feature>
<keyword evidence="17" id="KW-1185">Reference proteome</keyword>
<dbReference type="PROSITE" id="PS51746">
    <property type="entry name" value="PPM_2"/>
    <property type="match status" value="1"/>
</dbReference>
<keyword evidence="6" id="KW-0832">Ubl conjugation</keyword>
<feature type="domain" description="PPM-type phosphatase" evidence="15">
    <location>
        <begin position="55"/>
        <end position="397"/>
    </location>
</feature>
<dbReference type="GO" id="GO:0008047">
    <property type="term" value="F:enzyme activator activity"/>
    <property type="evidence" value="ECO:0007669"/>
    <property type="project" value="UniProtKB-ARBA"/>
</dbReference>
<reference evidence="16" key="1">
    <citation type="submission" date="2022-08" db="UniProtKB">
        <authorList>
            <consortium name="EnsemblMetazoa"/>
        </authorList>
    </citation>
    <scope>IDENTIFICATION</scope>
    <source>
        <strain evidence="16">05x7-T-G4-1.051#20</strain>
    </source>
</reference>
<dbReference type="AlphaFoldDB" id="A0A8W8JCR3"/>
<evidence type="ECO:0000256" key="5">
    <source>
        <dbReference type="ARBA" id="ARBA00022824"/>
    </source>
</evidence>
<dbReference type="PANTHER" id="PTHR13832">
    <property type="entry name" value="PROTEIN PHOSPHATASE 2C"/>
    <property type="match status" value="1"/>
</dbReference>
<name>A0A8W8JCR3_MAGGI</name>
<dbReference type="GO" id="GO:0005829">
    <property type="term" value="C:cytosol"/>
    <property type="evidence" value="ECO:0007669"/>
    <property type="project" value="UniProtKB-SubCell"/>
</dbReference>
<evidence type="ECO:0000256" key="6">
    <source>
        <dbReference type="ARBA" id="ARBA00022843"/>
    </source>
</evidence>
<evidence type="ECO:0000256" key="4">
    <source>
        <dbReference type="ARBA" id="ARBA00022553"/>
    </source>
</evidence>
<evidence type="ECO:0000256" key="12">
    <source>
        <dbReference type="ARBA" id="ARBA00080486"/>
    </source>
</evidence>
<dbReference type="RefSeq" id="XP_011455696.2">
    <property type="nucleotide sequence ID" value="XM_011457394.4"/>
</dbReference>
<dbReference type="GO" id="GO:0005789">
    <property type="term" value="C:endoplasmic reticulum membrane"/>
    <property type="evidence" value="ECO:0007669"/>
    <property type="project" value="UniProtKB-SubCell"/>
</dbReference>
<evidence type="ECO:0000256" key="2">
    <source>
        <dbReference type="ARBA" id="ARBA00004514"/>
    </source>
</evidence>
<comment type="function">
    <text evidence="9">Key adapter protein that plays an essential role in JNK and NF-kappa-B activation and proinflammatory cytokines production in response to stimulation with TLRs and cytokines. Mechanistically, associates with the catalytic domain of MAP3K7/TAK1 to trigger MAP3K7/TAK1 autophosphorylation leading to its full activation. Similarly, associates with MAPK14 and triggers its autophosphorylation and subsequent activation. In turn, MAPK14 phosphorylates TAB1 and inhibits MAP3K7/TAK1 activation in a feedback control mechanism. Also plays a role in recruiting MAPK14 to the TAK1 complex for the phosphorylation of the TAB2 and TAB3 regulatory subunits.</text>
</comment>
<dbReference type="InterPro" id="IPR036457">
    <property type="entry name" value="PPM-type-like_dom_sf"/>
</dbReference>
<dbReference type="Gene3D" id="3.60.40.10">
    <property type="entry name" value="PPM-type phosphatase domain"/>
    <property type="match status" value="1"/>
</dbReference>
<keyword evidence="8" id="KW-0325">Glycoprotein</keyword>
<dbReference type="OMA" id="HPFEDRS"/>
<organism evidence="16 17">
    <name type="scientific">Magallana gigas</name>
    <name type="common">Pacific oyster</name>
    <name type="synonym">Crassostrea gigas</name>
    <dbReference type="NCBI Taxonomy" id="29159"/>
    <lineage>
        <taxon>Eukaryota</taxon>
        <taxon>Metazoa</taxon>
        <taxon>Spiralia</taxon>
        <taxon>Lophotrochozoa</taxon>
        <taxon>Mollusca</taxon>
        <taxon>Bivalvia</taxon>
        <taxon>Autobranchia</taxon>
        <taxon>Pteriomorphia</taxon>
        <taxon>Ostreida</taxon>
        <taxon>Ostreoidea</taxon>
        <taxon>Ostreidae</taxon>
        <taxon>Magallana</taxon>
    </lineage>
</organism>
<proteinExistence type="predicted"/>
<dbReference type="OrthoDB" id="10049211at2759"/>
<dbReference type="Pfam" id="PF00481">
    <property type="entry name" value="PP2C"/>
    <property type="match status" value="1"/>
</dbReference>
<keyword evidence="3" id="KW-0963">Cytoplasm</keyword>
<evidence type="ECO:0000256" key="3">
    <source>
        <dbReference type="ARBA" id="ARBA00022490"/>
    </source>
</evidence>
<sequence>MKAEVTKTSGFSLFGERMSSGLLSNGVVVGSPPRIGSHGHALSWTDDLPVCPLSGVGFSTNQIYREDGIRREEHEFEDCSFHFKFKMHDEDCYLYGVFDGHDGSRAANFAAQRMPAELLLGQLLEKTTDEDIKDVLNQAFIAVEKSFFESIDHIFAEKTTIQLQLPEGIGHYEALNQFPDVMKKLDALEREITGGTTATVALVYKSKLYVANVGDTRALFCQTDEGGVFKVAQLSVDHSIFNEEELNRLSQLGLDVERLKLHRRIGSSDSTRCIGDYHVKGGYMDIEILQNATREPVIADPYVHGSIEIGNRPSFLIIMSDGLYQALQAATNTDRVNIDIARMVAAEFSQQSTLNGVAQAVVDKVVRIHHDAFIGGTPEMKQICQKRGDITLLVRNFNYPLANAINSPTAGGAYHPVSVPFYSPRPNLPPTVTIPTLSTAERVENHSESGASTPGTPTPAQTPPRDTLSSTLESTFQDTNHTYTSTESSTQSSGEMRFPTRFYNPNKLELDENGRVEAYVDFSEFYDAIKKLTDSQIESLNAETKPKSAYEPITEEVDSLSAPEN</sequence>
<dbReference type="CDD" id="cd00143">
    <property type="entry name" value="PP2Cc"/>
    <property type="match status" value="1"/>
</dbReference>
<evidence type="ECO:0000256" key="13">
    <source>
        <dbReference type="ARBA" id="ARBA00080658"/>
    </source>
</evidence>